<reference evidence="2" key="1">
    <citation type="submission" date="2018-02" db="EMBL/GenBank/DDBJ databases">
        <title>Rhizophora mucronata_Transcriptome.</title>
        <authorList>
            <person name="Meera S.P."/>
            <person name="Sreeshan A."/>
            <person name="Augustine A."/>
        </authorList>
    </citation>
    <scope>NUCLEOTIDE SEQUENCE</scope>
    <source>
        <tissue evidence="2">Leaf</tissue>
    </source>
</reference>
<dbReference type="EMBL" id="GGEC01079027">
    <property type="protein sequence ID" value="MBX59511.1"/>
    <property type="molecule type" value="Transcribed_RNA"/>
</dbReference>
<organism evidence="2">
    <name type="scientific">Rhizophora mucronata</name>
    <name type="common">Asiatic mangrove</name>
    <dbReference type="NCBI Taxonomy" id="61149"/>
    <lineage>
        <taxon>Eukaryota</taxon>
        <taxon>Viridiplantae</taxon>
        <taxon>Streptophyta</taxon>
        <taxon>Embryophyta</taxon>
        <taxon>Tracheophyta</taxon>
        <taxon>Spermatophyta</taxon>
        <taxon>Magnoliopsida</taxon>
        <taxon>eudicotyledons</taxon>
        <taxon>Gunneridae</taxon>
        <taxon>Pentapetalae</taxon>
        <taxon>rosids</taxon>
        <taxon>fabids</taxon>
        <taxon>Malpighiales</taxon>
        <taxon>Rhizophoraceae</taxon>
        <taxon>Rhizophora</taxon>
    </lineage>
</organism>
<dbReference type="AlphaFoldDB" id="A0A2P2PXQ4"/>
<keyword evidence="1" id="KW-0472">Membrane</keyword>
<protein>
    <submittedName>
        <fullName evidence="2">Uncharacterized protein</fullName>
    </submittedName>
</protein>
<evidence type="ECO:0000313" key="2">
    <source>
        <dbReference type="EMBL" id="MBX59511.1"/>
    </source>
</evidence>
<keyword evidence="1" id="KW-1133">Transmembrane helix</keyword>
<name>A0A2P2PXQ4_RHIMU</name>
<keyword evidence="1" id="KW-0812">Transmembrane</keyword>
<accession>A0A2P2PXQ4</accession>
<evidence type="ECO:0000256" key="1">
    <source>
        <dbReference type="SAM" id="Phobius"/>
    </source>
</evidence>
<proteinExistence type="predicted"/>
<feature type="transmembrane region" description="Helical" evidence="1">
    <location>
        <begin position="12"/>
        <end position="32"/>
    </location>
</feature>
<sequence length="38" mass="4580">MNLYSNSGKLWMFYYIKLFLKSPLFTLHPSLYSTSKFI</sequence>